<dbReference type="SUPFAM" id="SSF56112">
    <property type="entry name" value="Protein kinase-like (PK-like)"/>
    <property type="match status" value="1"/>
</dbReference>
<dbReference type="SUPFAM" id="SSF52047">
    <property type="entry name" value="RNI-like"/>
    <property type="match status" value="1"/>
</dbReference>
<evidence type="ECO:0008006" key="12">
    <source>
        <dbReference type="Google" id="ProtNLM"/>
    </source>
</evidence>
<proteinExistence type="predicted"/>
<dbReference type="EMBL" id="CM018034">
    <property type="protein sequence ID" value="KAA8544444.1"/>
    <property type="molecule type" value="Genomic_DNA"/>
</dbReference>
<name>A0A5J5BP89_9ASTE</name>
<dbReference type="InterPro" id="IPR051809">
    <property type="entry name" value="Plant_receptor-like_S/T_kinase"/>
</dbReference>
<keyword evidence="4" id="KW-0812">Transmembrane</keyword>
<dbReference type="GO" id="GO:0005886">
    <property type="term" value="C:plasma membrane"/>
    <property type="evidence" value="ECO:0007669"/>
    <property type="project" value="UniProtKB-SubCell"/>
</dbReference>
<protein>
    <recommendedName>
        <fullName evidence="12">Serine-threonine/tyrosine-protein kinase catalytic domain-containing protein</fullName>
    </recommendedName>
</protein>
<dbReference type="Pfam" id="PF13855">
    <property type="entry name" value="LRR_8"/>
    <property type="match status" value="1"/>
</dbReference>
<evidence type="ECO:0000256" key="1">
    <source>
        <dbReference type="ARBA" id="ARBA00004236"/>
    </source>
</evidence>
<evidence type="ECO:0000256" key="5">
    <source>
        <dbReference type="ARBA" id="ARBA00022729"/>
    </source>
</evidence>
<dbReference type="Gene3D" id="1.10.510.10">
    <property type="entry name" value="Transferase(Phosphotransferase) domain 1"/>
    <property type="match status" value="1"/>
</dbReference>
<dbReference type="InterPro" id="IPR011009">
    <property type="entry name" value="Kinase-like_dom_sf"/>
</dbReference>
<organism evidence="10 11">
    <name type="scientific">Nyssa sinensis</name>
    <dbReference type="NCBI Taxonomy" id="561372"/>
    <lineage>
        <taxon>Eukaryota</taxon>
        <taxon>Viridiplantae</taxon>
        <taxon>Streptophyta</taxon>
        <taxon>Embryophyta</taxon>
        <taxon>Tracheophyta</taxon>
        <taxon>Spermatophyta</taxon>
        <taxon>Magnoliopsida</taxon>
        <taxon>eudicotyledons</taxon>
        <taxon>Gunneridae</taxon>
        <taxon>Pentapetalae</taxon>
        <taxon>asterids</taxon>
        <taxon>Cornales</taxon>
        <taxon>Nyssaceae</taxon>
        <taxon>Nyssa</taxon>
    </lineage>
</organism>
<evidence type="ECO:0000256" key="9">
    <source>
        <dbReference type="ARBA" id="ARBA00023180"/>
    </source>
</evidence>
<reference evidence="10 11" key="1">
    <citation type="submission" date="2019-09" db="EMBL/GenBank/DDBJ databases">
        <title>A chromosome-level genome assembly of the Chinese tupelo Nyssa sinensis.</title>
        <authorList>
            <person name="Yang X."/>
            <person name="Kang M."/>
            <person name="Yang Y."/>
            <person name="Xiong H."/>
            <person name="Wang M."/>
            <person name="Zhang Z."/>
            <person name="Wang Z."/>
            <person name="Wu H."/>
            <person name="Ma T."/>
            <person name="Liu J."/>
            <person name="Xi Z."/>
        </authorList>
    </citation>
    <scope>NUCLEOTIDE SEQUENCE [LARGE SCALE GENOMIC DNA]</scope>
    <source>
        <strain evidence="10">J267</strain>
        <tissue evidence="10">Leaf</tissue>
    </source>
</reference>
<dbReference type="Pfam" id="PF00560">
    <property type="entry name" value="LRR_1"/>
    <property type="match status" value="2"/>
</dbReference>
<evidence type="ECO:0000256" key="7">
    <source>
        <dbReference type="ARBA" id="ARBA00022989"/>
    </source>
</evidence>
<sequence length="403" mass="43958">MFSNSLSGNLPATTGFRLPNLQGLYLAANWLGGNIPVYLSNSSMLTVISLGYNLFTGSIPTSLGNLQLLRVLTLPNNQLTTENGNLGLSFLTALTRCRSLERLVFENNPIDGVLPSSIGNFSSSLQTFVASGCQIKGPIPREIGTLKNLNFFQLSNNSVNGSIPSAIGGLESLQRLYLDGNVLEGLIPDEICNLAQLGELSLQSNRLFGPIPTCIGNLGLLQKLFLGSNSLNSSIPDSLWTLENLFLLNLSINSFDGYLPSQMKMSNVMESMDLSWNHIEGKIPQKYGSQGRVSTKCDIYSYGIMLLETITRKKPTDEMFAGELSLRQWVKASLPNKVMEFVDGDLLATKDGKNVIDMQGFLTAIMELGVECSAELPEERSDIKDVVVKLNKIKLQLLCSSQA</sequence>
<keyword evidence="8" id="KW-0472">Membrane</keyword>
<dbReference type="OrthoDB" id="676979at2759"/>
<dbReference type="FunFam" id="3.80.10.10:FF:000383">
    <property type="entry name" value="Leucine-rich repeat receptor protein kinase EMS1"/>
    <property type="match status" value="1"/>
</dbReference>
<dbReference type="PANTHER" id="PTHR27008:SF497">
    <property type="entry name" value="OS11G0695000 PROTEIN"/>
    <property type="match status" value="1"/>
</dbReference>
<evidence type="ECO:0000256" key="6">
    <source>
        <dbReference type="ARBA" id="ARBA00022737"/>
    </source>
</evidence>
<keyword evidence="6" id="KW-0677">Repeat</keyword>
<evidence type="ECO:0000313" key="11">
    <source>
        <dbReference type="Proteomes" id="UP000325577"/>
    </source>
</evidence>
<comment type="subcellular location">
    <subcellularLocation>
        <location evidence="1">Cell membrane</location>
    </subcellularLocation>
</comment>
<keyword evidence="5" id="KW-0732">Signal</keyword>
<dbReference type="InterPro" id="IPR001611">
    <property type="entry name" value="Leu-rich_rpt"/>
</dbReference>
<keyword evidence="7" id="KW-1133">Transmembrane helix</keyword>
<keyword evidence="11" id="KW-1185">Reference proteome</keyword>
<keyword evidence="2" id="KW-1003">Cell membrane</keyword>
<gene>
    <name evidence="10" type="ORF">F0562_022516</name>
</gene>
<dbReference type="Proteomes" id="UP000325577">
    <property type="component" value="Linkage Group LG11"/>
</dbReference>
<evidence type="ECO:0000256" key="8">
    <source>
        <dbReference type="ARBA" id="ARBA00023136"/>
    </source>
</evidence>
<keyword evidence="3" id="KW-0433">Leucine-rich repeat</keyword>
<evidence type="ECO:0000256" key="2">
    <source>
        <dbReference type="ARBA" id="ARBA00022475"/>
    </source>
</evidence>
<keyword evidence="9" id="KW-0325">Glycoprotein</keyword>
<accession>A0A5J5BP89</accession>
<dbReference type="InterPro" id="IPR032675">
    <property type="entry name" value="LRR_dom_sf"/>
</dbReference>
<evidence type="ECO:0000313" key="10">
    <source>
        <dbReference type="EMBL" id="KAA8544444.1"/>
    </source>
</evidence>
<evidence type="ECO:0000256" key="3">
    <source>
        <dbReference type="ARBA" id="ARBA00022614"/>
    </source>
</evidence>
<dbReference type="AlphaFoldDB" id="A0A5J5BP89"/>
<dbReference type="FunFam" id="3.80.10.10:FF:000041">
    <property type="entry name" value="LRR receptor-like serine/threonine-protein kinase ERECTA"/>
    <property type="match status" value="1"/>
</dbReference>
<dbReference type="Gene3D" id="3.80.10.10">
    <property type="entry name" value="Ribonuclease Inhibitor"/>
    <property type="match status" value="2"/>
</dbReference>
<evidence type="ECO:0000256" key="4">
    <source>
        <dbReference type="ARBA" id="ARBA00022692"/>
    </source>
</evidence>
<dbReference type="PANTHER" id="PTHR27008">
    <property type="entry name" value="OS04G0122200 PROTEIN"/>
    <property type="match status" value="1"/>
</dbReference>